<dbReference type="PROSITE" id="PS00071">
    <property type="entry name" value="GAPDH"/>
    <property type="match status" value="1"/>
</dbReference>
<dbReference type="GO" id="GO:0051287">
    <property type="term" value="F:NAD binding"/>
    <property type="evidence" value="ECO:0007669"/>
    <property type="project" value="InterPro"/>
</dbReference>
<evidence type="ECO:0000256" key="3">
    <source>
        <dbReference type="ARBA" id="ARBA00023002"/>
    </source>
</evidence>
<evidence type="ECO:0000313" key="10">
    <source>
        <dbReference type="EMBL" id="MBK5929845.1"/>
    </source>
</evidence>
<feature type="binding site" evidence="5">
    <location>
        <begin position="206"/>
        <end position="207"/>
    </location>
    <ligand>
        <name>D-glyceraldehyde 3-phosphate</name>
        <dbReference type="ChEBI" id="CHEBI:59776"/>
    </ligand>
</feature>
<dbReference type="PRINTS" id="PR00078">
    <property type="entry name" value="G3PDHDRGNASE"/>
</dbReference>
<dbReference type="PANTHER" id="PTHR43148">
    <property type="entry name" value="GLYCERALDEHYDE-3-PHOSPHATE DEHYDROGENASE 2"/>
    <property type="match status" value="1"/>
</dbReference>
<accession>A0AAJ0UE99</accession>
<evidence type="ECO:0000256" key="6">
    <source>
        <dbReference type="PIRSR" id="PIRSR000149-3"/>
    </source>
</evidence>
<feature type="binding site" evidence="5">
    <location>
        <begin position="147"/>
        <end position="149"/>
    </location>
    <ligand>
        <name>D-glyceraldehyde 3-phosphate</name>
        <dbReference type="ChEBI" id="CHEBI:59776"/>
    </ligand>
</feature>
<sequence>MARIAINGLGRIGRATLKLVMEEPSLELVGVNDLADHEQLAYLLRYDSVYGRSTHEVASQAGQLVIDGQRIPLSNHEDPLLSPWKDLDVDLVFECTGAFRDRDALQRHLEAGARKVMLSAPAKDESIPMIVPGVNDSGTAPIFSCASCTTNCIAPVTEVMQRRIGVAKAMMTTVHAYTSTQETVDAPSKRMERGRAAAINLVPTSTGAAEATNRVLGDHPIEFDGLAVRAPVAVGSLADITFVTSRATSREEVNKVFMEESLNPRYSKVLSIIEEPIVSSDVIQDAHASIVDLGLTRVVDDDLVKVMAWYDNEWGYATQMVREAARLYQ</sequence>
<evidence type="ECO:0000256" key="4">
    <source>
        <dbReference type="PIRSR" id="PIRSR000149-1"/>
    </source>
</evidence>
<feature type="binding site" evidence="6">
    <location>
        <position position="312"/>
    </location>
    <ligand>
        <name>NAD(+)</name>
        <dbReference type="ChEBI" id="CHEBI:57540"/>
    </ligand>
</feature>
<evidence type="ECO:0000313" key="11">
    <source>
        <dbReference type="Proteomes" id="UP001296967"/>
    </source>
</evidence>
<evidence type="ECO:0000256" key="2">
    <source>
        <dbReference type="ARBA" id="ARBA00011881"/>
    </source>
</evidence>
<dbReference type="EMBL" id="NHSF01000025">
    <property type="protein sequence ID" value="MBK5929845.1"/>
    <property type="molecule type" value="Genomic_DNA"/>
</dbReference>
<reference evidence="10" key="2">
    <citation type="journal article" date="2020" name="Microorganisms">
        <title>Osmotic Adaptation and Compatible Solute Biosynthesis of Phototrophic Bacteria as Revealed from Genome Analyses.</title>
        <authorList>
            <person name="Imhoff J.F."/>
            <person name="Rahn T."/>
            <person name="Kunzel S."/>
            <person name="Keller A."/>
            <person name="Neulinger S.C."/>
        </authorList>
    </citation>
    <scope>NUCLEOTIDE SEQUENCE</scope>
    <source>
        <strain evidence="10">DSM 4395</strain>
    </source>
</reference>
<feature type="site" description="Activates thiol group during catalysis" evidence="7">
    <location>
        <position position="175"/>
    </location>
</feature>
<dbReference type="Pfam" id="PF02800">
    <property type="entry name" value="Gp_dh_C"/>
    <property type="match status" value="1"/>
</dbReference>
<dbReference type="SUPFAM" id="SSF55347">
    <property type="entry name" value="Glyceraldehyde-3-phosphate dehydrogenase-like, C-terminal domain"/>
    <property type="match status" value="1"/>
</dbReference>
<dbReference type="InterPro" id="IPR020831">
    <property type="entry name" value="GlycerAld/Erythrose_P_DH"/>
</dbReference>
<dbReference type="InterPro" id="IPR020828">
    <property type="entry name" value="GlycerAld_3-P_DH_NAD(P)-bd"/>
</dbReference>
<dbReference type="Pfam" id="PF00044">
    <property type="entry name" value="Gp_dh_N"/>
    <property type="match status" value="1"/>
</dbReference>
<dbReference type="AlphaFoldDB" id="A0AAJ0UE99"/>
<dbReference type="Gene3D" id="3.30.360.10">
    <property type="entry name" value="Dihydrodipicolinate Reductase, domain 2"/>
    <property type="match status" value="1"/>
</dbReference>
<keyword evidence="6" id="KW-0547">Nucleotide-binding</keyword>
<dbReference type="FunFam" id="3.40.50.720:FF:000001">
    <property type="entry name" value="Glyceraldehyde-3-phosphate dehydrogenase"/>
    <property type="match status" value="1"/>
</dbReference>
<dbReference type="CDD" id="cd18126">
    <property type="entry name" value="GAPDH_I_C"/>
    <property type="match status" value="1"/>
</dbReference>
<dbReference type="InterPro" id="IPR020830">
    <property type="entry name" value="GlycerAld_3-P_DH_AS"/>
</dbReference>
<feature type="binding site" evidence="5">
    <location>
        <position position="178"/>
    </location>
    <ligand>
        <name>D-glyceraldehyde 3-phosphate</name>
        <dbReference type="ChEBI" id="CHEBI:59776"/>
    </ligand>
</feature>
<protein>
    <submittedName>
        <fullName evidence="10">Type I glyceraldehyde-3-phosphate dehydrogenase</fullName>
    </submittedName>
</protein>
<dbReference type="GO" id="GO:0016620">
    <property type="term" value="F:oxidoreductase activity, acting on the aldehyde or oxo group of donors, NAD or NADP as acceptor"/>
    <property type="evidence" value="ECO:0007669"/>
    <property type="project" value="InterPro"/>
</dbReference>
<feature type="binding site" evidence="6">
    <location>
        <position position="33"/>
    </location>
    <ligand>
        <name>NAD(+)</name>
        <dbReference type="ChEBI" id="CHEBI:57540"/>
    </ligand>
</feature>
<keyword evidence="3" id="KW-0560">Oxidoreductase</keyword>
<dbReference type="InterPro" id="IPR020829">
    <property type="entry name" value="GlycerAld_3-P_DH_cat"/>
</dbReference>
<dbReference type="PIRSF" id="PIRSF000149">
    <property type="entry name" value="GAP_DH"/>
    <property type="match status" value="1"/>
</dbReference>
<name>A0AAJ0UE99_HALSE</name>
<keyword evidence="11" id="KW-1185">Reference proteome</keyword>
<dbReference type="SUPFAM" id="SSF51735">
    <property type="entry name" value="NAD(P)-binding Rossmann-fold domains"/>
    <property type="match status" value="1"/>
</dbReference>
<feature type="binding site" evidence="5">
    <location>
        <position position="229"/>
    </location>
    <ligand>
        <name>D-glyceraldehyde 3-phosphate</name>
        <dbReference type="ChEBI" id="CHEBI:59776"/>
    </ligand>
</feature>
<reference evidence="10" key="1">
    <citation type="submission" date="2017-05" db="EMBL/GenBank/DDBJ databases">
        <authorList>
            <person name="Imhoff J.F."/>
            <person name="Rahn T."/>
            <person name="Kuenzel S."/>
            <person name="Neulinger S.C."/>
        </authorList>
    </citation>
    <scope>NUCLEOTIDE SEQUENCE</scope>
    <source>
        <strain evidence="10">DSM 4395</strain>
    </source>
</reference>
<comment type="similarity">
    <text evidence="1 8">Belongs to the glyceraldehyde-3-phosphate dehydrogenase family.</text>
</comment>
<dbReference type="InterPro" id="IPR036291">
    <property type="entry name" value="NAD(P)-bd_dom_sf"/>
</dbReference>
<dbReference type="FunFam" id="3.30.360.10:FF:000002">
    <property type="entry name" value="Glyceraldehyde-3-phosphate dehydrogenase"/>
    <property type="match status" value="1"/>
</dbReference>
<dbReference type="SMART" id="SM00846">
    <property type="entry name" value="Gp_dh_N"/>
    <property type="match status" value="1"/>
</dbReference>
<feature type="active site" description="Nucleophile" evidence="4">
    <location>
        <position position="148"/>
    </location>
</feature>
<evidence type="ECO:0000259" key="9">
    <source>
        <dbReference type="SMART" id="SM00846"/>
    </source>
</evidence>
<feature type="binding site" evidence="6">
    <location>
        <begin position="11"/>
        <end position="12"/>
    </location>
    <ligand>
        <name>NAD(+)</name>
        <dbReference type="ChEBI" id="CHEBI:57540"/>
    </ligand>
</feature>
<evidence type="ECO:0000256" key="1">
    <source>
        <dbReference type="ARBA" id="ARBA00007406"/>
    </source>
</evidence>
<dbReference type="RefSeq" id="WP_201244263.1">
    <property type="nucleotide sequence ID" value="NZ_NHSF01000025.1"/>
</dbReference>
<evidence type="ECO:0000256" key="7">
    <source>
        <dbReference type="PIRSR" id="PIRSR000149-4"/>
    </source>
</evidence>
<gene>
    <name evidence="10" type="ORF">CCR82_04700</name>
</gene>
<organism evidence="10 11">
    <name type="scientific">Halochromatium salexigens</name>
    <name type="common">Chromatium salexigens</name>
    <dbReference type="NCBI Taxonomy" id="49447"/>
    <lineage>
        <taxon>Bacteria</taxon>
        <taxon>Pseudomonadati</taxon>
        <taxon>Pseudomonadota</taxon>
        <taxon>Gammaproteobacteria</taxon>
        <taxon>Chromatiales</taxon>
        <taxon>Chromatiaceae</taxon>
        <taxon>Halochromatium</taxon>
    </lineage>
</organism>
<comment type="subunit">
    <text evidence="2">Homotetramer.</text>
</comment>
<dbReference type="Proteomes" id="UP001296967">
    <property type="component" value="Unassembled WGS sequence"/>
</dbReference>
<feature type="domain" description="Glyceraldehyde 3-phosphate dehydrogenase NAD(P) binding" evidence="9">
    <location>
        <begin position="2"/>
        <end position="148"/>
    </location>
</feature>
<feature type="binding site" evidence="6">
    <location>
        <position position="119"/>
    </location>
    <ligand>
        <name>NAD(+)</name>
        <dbReference type="ChEBI" id="CHEBI:57540"/>
    </ligand>
</feature>
<evidence type="ECO:0000256" key="8">
    <source>
        <dbReference type="RuleBase" id="RU000397"/>
    </source>
</evidence>
<keyword evidence="6" id="KW-0520">NAD</keyword>
<evidence type="ECO:0000256" key="5">
    <source>
        <dbReference type="PIRSR" id="PIRSR000149-2"/>
    </source>
</evidence>
<dbReference type="CDD" id="cd05214">
    <property type="entry name" value="GAPDH_I_N"/>
    <property type="match status" value="1"/>
</dbReference>
<proteinExistence type="inferred from homology"/>
<dbReference type="Gene3D" id="3.40.50.720">
    <property type="entry name" value="NAD(P)-binding Rossmann-like Domain"/>
    <property type="match status" value="1"/>
</dbReference>
<comment type="caution">
    <text evidence="10">The sequence shown here is derived from an EMBL/GenBank/DDBJ whole genome shotgun (WGS) entry which is preliminary data.</text>
</comment>